<gene>
    <name evidence="1" type="ORF">MarDSR_478</name>
</gene>
<dbReference type="EMBL" id="OR343189">
    <property type="protein sequence ID" value="WNL50517.1"/>
    <property type="molecule type" value="Genomic_DNA"/>
</dbReference>
<sequence>MNTVQLIANKSETFWEVDILRDQEKSDKTVVLFVCDDSEFVCRKTREFFENIFEEHQGVSFGGLDEISVLFENACRMFAREKMYETLDEFLLVIKELEELPNTQGQKAAIRGLRDEIMRIEADVATSFTKTQATPEKFLL</sequence>
<protein>
    <submittedName>
        <fullName evidence="1">Uncharacterized protein</fullName>
    </submittedName>
</protein>
<name>A0AA96ESW2_9VIRU</name>
<organism evidence="1">
    <name type="scientific">Marseillevirus sp</name>
    <dbReference type="NCBI Taxonomy" id="2809551"/>
    <lineage>
        <taxon>Viruses</taxon>
        <taxon>Varidnaviria</taxon>
        <taxon>Bamfordvirae</taxon>
        <taxon>Nucleocytoviricota</taxon>
        <taxon>Megaviricetes</taxon>
        <taxon>Pimascovirales</taxon>
        <taxon>Pimascovirales incertae sedis</taxon>
        <taxon>Marseilleviridae</taxon>
        <taxon>Marseillevirus</taxon>
    </lineage>
</organism>
<proteinExistence type="predicted"/>
<accession>A0AA96ESW2</accession>
<reference evidence="1" key="1">
    <citation type="submission" date="2023-07" db="EMBL/GenBank/DDBJ databases">
        <authorList>
            <person name="Xia Y."/>
        </authorList>
    </citation>
    <scope>NUCLEOTIDE SEQUENCE</scope>
    <source>
        <strain evidence="1">E</strain>
    </source>
</reference>
<evidence type="ECO:0000313" key="1">
    <source>
        <dbReference type="EMBL" id="WNL50517.1"/>
    </source>
</evidence>